<reference evidence="2 3" key="1">
    <citation type="journal article" date="2019" name="Commun. Biol.">
        <title>The bagworm genome reveals a unique fibroin gene that provides high tensile strength.</title>
        <authorList>
            <person name="Kono N."/>
            <person name="Nakamura H."/>
            <person name="Ohtoshi R."/>
            <person name="Tomita M."/>
            <person name="Numata K."/>
            <person name="Arakawa K."/>
        </authorList>
    </citation>
    <scope>NUCLEOTIDE SEQUENCE [LARGE SCALE GENOMIC DNA]</scope>
</reference>
<evidence type="ECO:0000256" key="1">
    <source>
        <dbReference type="SAM" id="MobiDB-lite"/>
    </source>
</evidence>
<organism evidence="2 3">
    <name type="scientific">Eumeta variegata</name>
    <name type="common">Bagworm moth</name>
    <name type="synonym">Eumeta japonica</name>
    <dbReference type="NCBI Taxonomy" id="151549"/>
    <lineage>
        <taxon>Eukaryota</taxon>
        <taxon>Metazoa</taxon>
        <taxon>Ecdysozoa</taxon>
        <taxon>Arthropoda</taxon>
        <taxon>Hexapoda</taxon>
        <taxon>Insecta</taxon>
        <taxon>Pterygota</taxon>
        <taxon>Neoptera</taxon>
        <taxon>Endopterygota</taxon>
        <taxon>Lepidoptera</taxon>
        <taxon>Glossata</taxon>
        <taxon>Ditrysia</taxon>
        <taxon>Tineoidea</taxon>
        <taxon>Psychidae</taxon>
        <taxon>Oiketicinae</taxon>
        <taxon>Eumeta</taxon>
    </lineage>
</organism>
<gene>
    <name evidence="2" type="ORF">EVAR_54962_1</name>
</gene>
<dbReference type="AlphaFoldDB" id="A0A4C1YPJ2"/>
<feature type="region of interest" description="Disordered" evidence="1">
    <location>
        <begin position="1"/>
        <end position="22"/>
    </location>
</feature>
<sequence>MRVPRAAPQATRGHLHDRPPPSFAIASVEQQRWVELEFYDKRLTGRFPFPMHTVVTKPDSLQTKVRRHPNRSPRNREGRRYLPTPDENGSGVECSRRSSRGRYNPSKAIRGLLTPRRYSLTLTAARDASKKGFEWTKPSVR</sequence>
<feature type="compositionally biased region" description="Basic residues" evidence="1">
    <location>
        <begin position="64"/>
        <end position="73"/>
    </location>
</feature>
<dbReference type="Proteomes" id="UP000299102">
    <property type="component" value="Unassembled WGS sequence"/>
</dbReference>
<accession>A0A4C1YPJ2</accession>
<feature type="region of interest" description="Disordered" evidence="1">
    <location>
        <begin position="59"/>
        <end position="109"/>
    </location>
</feature>
<keyword evidence="3" id="KW-1185">Reference proteome</keyword>
<dbReference type="EMBL" id="BGZK01001284">
    <property type="protein sequence ID" value="GBP76275.1"/>
    <property type="molecule type" value="Genomic_DNA"/>
</dbReference>
<protein>
    <submittedName>
        <fullName evidence="2">Uncharacterized protein</fullName>
    </submittedName>
</protein>
<evidence type="ECO:0000313" key="3">
    <source>
        <dbReference type="Proteomes" id="UP000299102"/>
    </source>
</evidence>
<comment type="caution">
    <text evidence="2">The sequence shown here is derived from an EMBL/GenBank/DDBJ whole genome shotgun (WGS) entry which is preliminary data.</text>
</comment>
<evidence type="ECO:0000313" key="2">
    <source>
        <dbReference type="EMBL" id="GBP76275.1"/>
    </source>
</evidence>
<name>A0A4C1YPJ2_EUMVA</name>
<proteinExistence type="predicted"/>